<evidence type="ECO:0000256" key="1">
    <source>
        <dbReference type="SAM" id="MobiDB-lite"/>
    </source>
</evidence>
<sequence length="265" mass="29904">MTSIAWLEGVSSEGTFPVSVGYCQHGSQPDQVGPRLKACSIAYTKNVDFMMSLFKSDSKVSDAFSQFESVGASASGGSGGCGDDEESADDQKDEDEDGDGDRQVAGERYPQRQVAKESPEMSLENVENVVVWRSRSRIWPWTRLHGHGQGHGFGRGNYYGVNHGVQFKNTSGYKKWQDTKKNEKDEDQKEKGVMANSCYRCGSFDQWAKHCRTPKHLVALYQEYIKNKENEVESKFVYHDRDDIPDDPKDQIDATYLDDDDFFTN</sequence>
<feature type="region of interest" description="Disordered" evidence="1">
    <location>
        <begin position="71"/>
        <end position="120"/>
    </location>
</feature>
<evidence type="ECO:0008006" key="3">
    <source>
        <dbReference type="Google" id="ProtNLM"/>
    </source>
</evidence>
<dbReference type="EMBL" id="BKCJ010538005">
    <property type="protein sequence ID" value="GFB03471.1"/>
    <property type="molecule type" value="Genomic_DNA"/>
</dbReference>
<feature type="region of interest" description="Disordered" evidence="1">
    <location>
        <begin position="240"/>
        <end position="265"/>
    </location>
</feature>
<dbReference type="PANTHER" id="PTHR33325:SF11">
    <property type="entry name" value="COLD SHOCK DOMAIN-CONTAINING PROTEIN 4-LIKE"/>
    <property type="match status" value="1"/>
</dbReference>
<gene>
    <name evidence="2" type="ORF">Tci_675442</name>
</gene>
<protein>
    <recommendedName>
        <fullName evidence="3">CCHC-type domain-containing protein</fullName>
    </recommendedName>
</protein>
<accession>A0A699KUK0</accession>
<name>A0A699KUK0_TANCI</name>
<feature type="compositionally biased region" description="Acidic residues" evidence="1">
    <location>
        <begin position="82"/>
        <end position="99"/>
    </location>
</feature>
<dbReference type="AlphaFoldDB" id="A0A699KUK0"/>
<evidence type="ECO:0000313" key="2">
    <source>
        <dbReference type="EMBL" id="GFB03471.1"/>
    </source>
</evidence>
<feature type="non-terminal residue" evidence="2">
    <location>
        <position position="265"/>
    </location>
</feature>
<proteinExistence type="predicted"/>
<organism evidence="2">
    <name type="scientific">Tanacetum cinerariifolium</name>
    <name type="common">Dalmatian daisy</name>
    <name type="synonym">Chrysanthemum cinerariifolium</name>
    <dbReference type="NCBI Taxonomy" id="118510"/>
    <lineage>
        <taxon>Eukaryota</taxon>
        <taxon>Viridiplantae</taxon>
        <taxon>Streptophyta</taxon>
        <taxon>Embryophyta</taxon>
        <taxon>Tracheophyta</taxon>
        <taxon>Spermatophyta</taxon>
        <taxon>Magnoliopsida</taxon>
        <taxon>eudicotyledons</taxon>
        <taxon>Gunneridae</taxon>
        <taxon>Pentapetalae</taxon>
        <taxon>asterids</taxon>
        <taxon>campanulids</taxon>
        <taxon>Asterales</taxon>
        <taxon>Asteraceae</taxon>
        <taxon>Asteroideae</taxon>
        <taxon>Anthemideae</taxon>
        <taxon>Anthemidinae</taxon>
        <taxon>Tanacetum</taxon>
    </lineage>
</organism>
<feature type="compositionally biased region" description="Acidic residues" evidence="1">
    <location>
        <begin position="256"/>
        <end position="265"/>
    </location>
</feature>
<comment type="caution">
    <text evidence="2">The sequence shown here is derived from an EMBL/GenBank/DDBJ whole genome shotgun (WGS) entry which is preliminary data.</text>
</comment>
<reference evidence="2" key="1">
    <citation type="journal article" date="2019" name="Sci. Rep.">
        <title>Draft genome of Tanacetum cinerariifolium, the natural source of mosquito coil.</title>
        <authorList>
            <person name="Yamashiro T."/>
            <person name="Shiraishi A."/>
            <person name="Satake H."/>
            <person name="Nakayama K."/>
        </authorList>
    </citation>
    <scope>NUCLEOTIDE SEQUENCE</scope>
</reference>
<feature type="compositionally biased region" description="Basic and acidic residues" evidence="1">
    <location>
        <begin position="240"/>
        <end position="252"/>
    </location>
</feature>
<dbReference type="PANTHER" id="PTHR33325">
    <property type="entry name" value="ZINC FINGER, CCHC-TYPE-RELATED"/>
    <property type="match status" value="1"/>
</dbReference>